<accession>A0A6J6WB90</accession>
<dbReference type="EMBL" id="CAEZZX010000131">
    <property type="protein sequence ID" value="CAB4780745.1"/>
    <property type="molecule type" value="Genomic_DNA"/>
</dbReference>
<gene>
    <name evidence="1" type="ORF">UFOPK2938_00711</name>
</gene>
<sequence>MDDLRTLLVRGPILNRSQGGRTISEHIRVDPDSVVLSRQRQALKPARAVQSITDGINGTRCSHCMLSEPIGHFPRG</sequence>
<proteinExistence type="predicted"/>
<dbReference type="AlphaFoldDB" id="A0A6J6WB90"/>
<protein>
    <submittedName>
        <fullName evidence="1">Unannotated protein</fullName>
    </submittedName>
</protein>
<reference evidence="1" key="1">
    <citation type="submission" date="2020-05" db="EMBL/GenBank/DDBJ databases">
        <authorList>
            <person name="Chiriac C."/>
            <person name="Salcher M."/>
            <person name="Ghai R."/>
            <person name="Kavagutti S V."/>
        </authorList>
    </citation>
    <scope>NUCLEOTIDE SEQUENCE</scope>
</reference>
<name>A0A6J6WB90_9ZZZZ</name>
<organism evidence="1">
    <name type="scientific">freshwater metagenome</name>
    <dbReference type="NCBI Taxonomy" id="449393"/>
    <lineage>
        <taxon>unclassified sequences</taxon>
        <taxon>metagenomes</taxon>
        <taxon>ecological metagenomes</taxon>
    </lineage>
</organism>
<evidence type="ECO:0000313" key="1">
    <source>
        <dbReference type="EMBL" id="CAB4780745.1"/>
    </source>
</evidence>